<dbReference type="AlphaFoldDB" id="A0A9K3I2E2"/>
<name>A0A9K3I2E2_HELAN</name>
<evidence type="ECO:0000313" key="2">
    <source>
        <dbReference type="EMBL" id="KAF5789028.1"/>
    </source>
</evidence>
<sequence length="63" mass="7292">MTRISFKTKLINRIIQNLIFSTPQTIFSTVVSHVTNTQNPNFSFHHTHRRSSSSYTSTAMLHK</sequence>
<dbReference type="Proteomes" id="UP000215914">
    <property type="component" value="Unassembled WGS sequence"/>
</dbReference>
<gene>
    <name evidence="2" type="ORF">HanXRQr2_Chr09g0366061</name>
</gene>
<dbReference type="EMBL" id="MNCJ02000324">
    <property type="protein sequence ID" value="KAF5789028.1"/>
    <property type="molecule type" value="Genomic_DNA"/>
</dbReference>
<feature type="region of interest" description="Disordered" evidence="1">
    <location>
        <begin position="40"/>
        <end position="63"/>
    </location>
</feature>
<organism evidence="2 3">
    <name type="scientific">Helianthus annuus</name>
    <name type="common">Common sunflower</name>
    <dbReference type="NCBI Taxonomy" id="4232"/>
    <lineage>
        <taxon>Eukaryota</taxon>
        <taxon>Viridiplantae</taxon>
        <taxon>Streptophyta</taxon>
        <taxon>Embryophyta</taxon>
        <taxon>Tracheophyta</taxon>
        <taxon>Spermatophyta</taxon>
        <taxon>Magnoliopsida</taxon>
        <taxon>eudicotyledons</taxon>
        <taxon>Gunneridae</taxon>
        <taxon>Pentapetalae</taxon>
        <taxon>asterids</taxon>
        <taxon>campanulids</taxon>
        <taxon>Asterales</taxon>
        <taxon>Asteraceae</taxon>
        <taxon>Asteroideae</taxon>
        <taxon>Heliantheae alliance</taxon>
        <taxon>Heliantheae</taxon>
        <taxon>Helianthus</taxon>
    </lineage>
</organism>
<dbReference type="Gramene" id="mRNA:HanXRQr2_Chr09g0366061">
    <property type="protein sequence ID" value="CDS:HanXRQr2_Chr09g0366061.1"/>
    <property type="gene ID" value="HanXRQr2_Chr09g0366061"/>
</dbReference>
<reference evidence="2" key="2">
    <citation type="submission" date="2020-06" db="EMBL/GenBank/DDBJ databases">
        <title>Helianthus annuus Genome sequencing and assembly Release 2.</title>
        <authorList>
            <person name="Gouzy J."/>
            <person name="Langlade N."/>
            <person name="Munos S."/>
        </authorList>
    </citation>
    <scope>NUCLEOTIDE SEQUENCE</scope>
    <source>
        <tissue evidence="2">Leaves</tissue>
    </source>
</reference>
<accession>A0A9K3I2E2</accession>
<keyword evidence="3" id="KW-1185">Reference proteome</keyword>
<comment type="caution">
    <text evidence="2">The sequence shown here is derived from an EMBL/GenBank/DDBJ whole genome shotgun (WGS) entry which is preliminary data.</text>
</comment>
<evidence type="ECO:0000256" key="1">
    <source>
        <dbReference type="SAM" id="MobiDB-lite"/>
    </source>
</evidence>
<feature type="compositionally biased region" description="Low complexity" evidence="1">
    <location>
        <begin position="52"/>
        <end position="63"/>
    </location>
</feature>
<protein>
    <submittedName>
        <fullName evidence="2">Uncharacterized protein</fullName>
    </submittedName>
</protein>
<reference evidence="2" key="1">
    <citation type="journal article" date="2017" name="Nature">
        <title>The sunflower genome provides insights into oil metabolism, flowering and Asterid evolution.</title>
        <authorList>
            <person name="Badouin H."/>
            <person name="Gouzy J."/>
            <person name="Grassa C.J."/>
            <person name="Murat F."/>
            <person name="Staton S.E."/>
            <person name="Cottret L."/>
            <person name="Lelandais-Briere C."/>
            <person name="Owens G.L."/>
            <person name="Carrere S."/>
            <person name="Mayjonade B."/>
            <person name="Legrand L."/>
            <person name="Gill N."/>
            <person name="Kane N.C."/>
            <person name="Bowers J.E."/>
            <person name="Hubner S."/>
            <person name="Bellec A."/>
            <person name="Berard A."/>
            <person name="Berges H."/>
            <person name="Blanchet N."/>
            <person name="Boniface M.C."/>
            <person name="Brunel D."/>
            <person name="Catrice O."/>
            <person name="Chaidir N."/>
            <person name="Claudel C."/>
            <person name="Donnadieu C."/>
            <person name="Faraut T."/>
            <person name="Fievet G."/>
            <person name="Helmstetter N."/>
            <person name="King M."/>
            <person name="Knapp S.J."/>
            <person name="Lai Z."/>
            <person name="Le Paslier M.C."/>
            <person name="Lippi Y."/>
            <person name="Lorenzon L."/>
            <person name="Mandel J.R."/>
            <person name="Marage G."/>
            <person name="Marchand G."/>
            <person name="Marquand E."/>
            <person name="Bret-Mestries E."/>
            <person name="Morien E."/>
            <person name="Nambeesan S."/>
            <person name="Nguyen T."/>
            <person name="Pegot-Espagnet P."/>
            <person name="Pouilly N."/>
            <person name="Raftis F."/>
            <person name="Sallet E."/>
            <person name="Schiex T."/>
            <person name="Thomas J."/>
            <person name="Vandecasteele C."/>
            <person name="Vares D."/>
            <person name="Vear F."/>
            <person name="Vautrin S."/>
            <person name="Crespi M."/>
            <person name="Mangin B."/>
            <person name="Burke J.M."/>
            <person name="Salse J."/>
            <person name="Munos S."/>
            <person name="Vincourt P."/>
            <person name="Rieseberg L.H."/>
            <person name="Langlade N.B."/>
        </authorList>
    </citation>
    <scope>NUCLEOTIDE SEQUENCE</scope>
    <source>
        <tissue evidence="2">Leaves</tissue>
    </source>
</reference>
<proteinExistence type="predicted"/>
<evidence type="ECO:0000313" key="3">
    <source>
        <dbReference type="Proteomes" id="UP000215914"/>
    </source>
</evidence>